<dbReference type="PROSITE" id="PS51257">
    <property type="entry name" value="PROKAR_LIPOPROTEIN"/>
    <property type="match status" value="1"/>
</dbReference>
<reference evidence="1" key="1">
    <citation type="submission" date="2016-10" db="EMBL/GenBank/DDBJ databases">
        <authorList>
            <person name="de Groot N.N."/>
        </authorList>
    </citation>
    <scope>NUCLEOTIDE SEQUENCE</scope>
</reference>
<organism evidence="1">
    <name type="scientific">hydrothermal vent metagenome</name>
    <dbReference type="NCBI Taxonomy" id="652676"/>
    <lineage>
        <taxon>unclassified sequences</taxon>
        <taxon>metagenomes</taxon>
        <taxon>ecological metagenomes</taxon>
    </lineage>
</organism>
<evidence type="ECO:0000313" key="1">
    <source>
        <dbReference type="EMBL" id="SFV74729.1"/>
    </source>
</evidence>
<proteinExistence type="predicted"/>
<name>A0A1W1D271_9ZZZZ</name>
<dbReference type="InterPro" id="IPR011043">
    <property type="entry name" value="Gal_Oxase/kelch_b-propeller"/>
</dbReference>
<accession>A0A1W1D271</accession>
<dbReference type="SUPFAM" id="SSF50965">
    <property type="entry name" value="Galactose oxidase, central domain"/>
    <property type="match status" value="1"/>
</dbReference>
<gene>
    <name evidence="1" type="ORF">MNB_SM-3-1444</name>
</gene>
<protein>
    <submittedName>
        <fullName evidence="1">Uncharacterized protein</fullName>
    </submittedName>
</protein>
<dbReference type="EMBL" id="FPHP01000003">
    <property type="protein sequence ID" value="SFV74729.1"/>
    <property type="molecule type" value="Genomic_DNA"/>
</dbReference>
<sequence>MKRYSLRNMSLLLVGALGIGVGGCGINSDSNSSDNSNTNSTATVTTNSTTTVTTSYNSPFLKLYERKNDDNNGSRFNVTFTDGIELPDNGDYLVFGTGSIDKYDTNKRGDDALYARISSKDGTLQSANYVAYNSADAQADLNEGYIRAAKLSYEQEDGTSVNNVVLVGTATSTGWAGETGLLVTLLNGDGSYKWSKFYQLTDGNSLFINSVAADSDGTFWVVGNGFVPAKDKDGYIYTTNLGVVIHIDAKTGAILNSEHIGIDDSVSNYSGVVVANGQVYITGTSYDEAVDKNIDPDGGGSNTVLLLELNKDGTLKNGSKYIRKGHWGETGDGIGYKNGSVYIAYETNVYGMSEAYGGILKVDDTNIANLQKAMEIYSTSPYSYYRDFEISGDNIYLTAAHNAFYQIDLYGNIKKVASTLGAWRGGMFVDSSNNIITFGNGTSPLAASFVTKFPNDLNITCNNNTLVSSPEQNATDVTEQWFVETIDSPYETVGVGLATNNANSFEQGSALDIITQTNECNQ</sequence>
<dbReference type="AlphaFoldDB" id="A0A1W1D271"/>